<reference evidence="8 9" key="1">
    <citation type="submission" date="2016-11" db="EMBL/GenBank/DDBJ databases">
        <title>Paenibacillus species isolates.</title>
        <authorList>
            <person name="Beno S.M."/>
        </authorList>
    </citation>
    <scope>NUCLEOTIDE SEQUENCE [LARGE SCALE GENOMIC DNA]</scope>
    <source>
        <strain evidence="8 9">FSL H8-0246</strain>
    </source>
</reference>
<dbReference type="Pfam" id="PF02852">
    <property type="entry name" value="Pyr_redox_dim"/>
    <property type="match status" value="1"/>
</dbReference>
<organism evidence="8 9">
    <name type="scientific">Paenibacillus amylolyticus</name>
    <dbReference type="NCBI Taxonomy" id="1451"/>
    <lineage>
        <taxon>Bacteria</taxon>
        <taxon>Bacillati</taxon>
        <taxon>Bacillota</taxon>
        <taxon>Bacilli</taxon>
        <taxon>Bacillales</taxon>
        <taxon>Paenibacillaceae</taxon>
        <taxon>Paenibacillus</taxon>
    </lineage>
</organism>
<evidence type="ECO:0000256" key="4">
    <source>
        <dbReference type="PIRSR" id="PIRSR000350-3"/>
    </source>
</evidence>
<dbReference type="OrthoDB" id="9800167at2"/>
<dbReference type="Gene3D" id="3.30.390.30">
    <property type="match status" value="1"/>
</dbReference>
<dbReference type="Gene3D" id="3.50.50.60">
    <property type="entry name" value="FAD/NAD(P)-binding domain"/>
    <property type="match status" value="2"/>
</dbReference>
<evidence type="ECO:0000259" key="7">
    <source>
        <dbReference type="Pfam" id="PF07992"/>
    </source>
</evidence>
<feature type="domain" description="FAD/NAD(P)-binding" evidence="7">
    <location>
        <begin position="6"/>
        <end position="319"/>
    </location>
</feature>
<dbReference type="InterPro" id="IPR001100">
    <property type="entry name" value="Pyr_nuc-diS_OxRdtase"/>
</dbReference>
<evidence type="ECO:0000313" key="9">
    <source>
        <dbReference type="Proteomes" id="UP000187134"/>
    </source>
</evidence>
<feature type="binding site" evidence="4">
    <location>
        <position position="52"/>
    </location>
    <ligand>
        <name>FAD</name>
        <dbReference type="ChEBI" id="CHEBI:57692"/>
    </ligand>
</feature>
<evidence type="ECO:0000256" key="5">
    <source>
        <dbReference type="PIRSR" id="PIRSR000350-4"/>
    </source>
</evidence>
<keyword evidence="4" id="KW-0547">Nucleotide-binding</keyword>
<dbReference type="EMBL" id="MRTJ01000001">
    <property type="protein sequence ID" value="OMF17678.1"/>
    <property type="molecule type" value="Genomic_DNA"/>
</dbReference>
<comment type="similarity">
    <text evidence="1">Belongs to the class-I pyridine nucleotide-disulfide oxidoreductase family.</text>
</comment>
<feature type="binding site" evidence="4">
    <location>
        <position position="263"/>
    </location>
    <ligand>
        <name>NAD(+)</name>
        <dbReference type="ChEBI" id="CHEBI:57540"/>
    </ligand>
</feature>
<dbReference type="Pfam" id="PF07992">
    <property type="entry name" value="Pyr_redox_2"/>
    <property type="match status" value="1"/>
</dbReference>
<dbReference type="SUPFAM" id="SSF51905">
    <property type="entry name" value="FAD/NAD(P)-binding domain"/>
    <property type="match status" value="1"/>
</dbReference>
<dbReference type="GO" id="GO:0000166">
    <property type="term" value="F:nucleotide binding"/>
    <property type="evidence" value="ECO:0007669"/>
    <property type="project" value="UniProtKB-KW"/>
</dbReference>
<dbReference type="SUPFAM" id="SSF55424">
    <property type="entry name" value="FAD/NAD-linked reductases, dimerisation (C-terminal) domain"/>
    <property type="match status" value="1"/>
</dbReference>
<comment type="caution">
    <text evidence="8">The sequence shown here is derived from an EMBL/GenBank/DDBJ whole genome shotgun (WGS) entry which is preliminary data.</text>
</comment>
<feature type="disulfide bond" description="Redox-active" evidence="5">
    <location>
        <begin position="43"/>
        <end position="48"/>
    </location>
</feature>
<evidence type="ECO:0000256" key="3">
    <source>
        <dbReference type="ARBA" id="ARBA00022827"/>
    </source>
</evidence>
<dbReference type="PANTHER" id="PTHR43014:SF5">
    <property type="entry name" value="GLUTATHIONE REDUCTASE (NADPH)"/>
    <property type="match status" value="1"/>
</dbReference>
<dbReference type="InterPro" id="IPR023753">
    <property type="entry name" value="FAD/NAD-binding_dom"/>
</dbReference>
<gene>
    <name evidence="8" type="ORF">BK131_06920</name>
</gene>
<dbReference type="RefSeq" id="WP_076330918.1">
    <property type="nucleotide sequence ID" value="NZ_MRTJ01000001.1"/>
</dbReference>
<dbReference type="InterPro" id="IPR016156">
    <property type="entry name" value="FAD/NAD-linked_Rdtase_dimer_sf"/>
</dbReference>
<dbReference type="PANTHER" id="PTHR43014">
    <property type="entry name" value="MERCURIC REDUCTASE"/>
    <property type="match status" value="1"/>
</dbReference>
<evidence type="ECO:0000313" key="8">
    <source>
        <dbReference type="EMBL" id="OMF17678.1"/>
    </source>
</evidence>
<dbReference type="InterPro" id="IPR036188">
    <property type="entry name" value="FAD/NAD-bd_sf"/>
</dbReference>
<dbReference type="Proteomes" id="UP000187134">
    <property type="component" value="Unassembled WGS sequence"/>
</dbReference>
<dbReference type="PIRSF" id="PIRSF000350">
    <property type="entry name" value="Mercury_reductase_MerA"/>
    <property type="match status" value="1"/>
</dbReference>
<dbReference type="GO" id="GO:0016491">
    <property type="term" value="F:oxidoreductase activity"/>
    <property type="evidence" value="ECO:0007669"/>
    <property type="project" value="InterPro"/>
</dbReference>
<evidence type="ECO:0000256" key="1">
    <source>
        <dbReference type="ARBA" id="ARBA00007532"/>
    </source>
</evidence>
<keyword evidence="4" id="KW-0520">NAD</keyword>
<proteinExistence type="inferred from homology"/>
<sequence length="450" mass="49323">MTQETYDLIAIGTGSAASSVITRCAEAGWKIAVIDEREFGGTCALRGCDPKKVLAGAAELMDWNERMQGKGIQGQARIDWSELMAFKRTFTESIPRASEDKFKQAGMDTFHGKASFVDEDHIQVGEEVLHGKHILIATGARPAPLQIEGSEHLLYSDDFLDLEQLPDRLVLVGGGYIAFEFAHIAARAGTEVHILHRSEQPLKSFDAELVEALLQKSKEIGIHVHLNAEVKSIRQEGNAYVVHGTRNGADHQWQCGLVVHGAGRVPNVDGLELERANVSYSKKGITVNEYLQSESNPRVYAAGDVTDTKGLPLTPLAGQESRAVSFNLLEGNQHKPNYKVMPSIVFTVPALGSVGMSTEQAEKEGYEVQVNDMSKWYTYKRTHEKVAMAKVVIDKSTGRILGAHVLGSKTEELINLFAMAIQFNLTTDQLNTMNFAYPTAASDLGSLLQK</sequence>
<keyword evidence="3 4" id="KW-0274">FAD</keyword>
<evidence type="ECO:0000259" key="6">
    <source>
        <dbReference type="Pfam" id="PF02852"/>
    </source>
</evidence>
<feature type="domain" description="Pyridine nucleotide-disulphide oxidoreductase dimerisation" evidence="6">
    <location>
        <begin position="341"/>
        <end position="442"/>
    </location>
</feature>
<dbReference type="AlphaFoldDB" id="A0A1R1C6N4"/>
<feature type="binding site" evidence="4">
    <location>
        <begin position="173"/>
        <end position="180"/>
    </location>
    <ligand>
        <name>NAD(+)</name>
        <dbReference type="ChEBI" id="CHEBI:57540"/>
    </ligand>
</feature>
<name>A0A1R1C6N4_PAEAM</name>
<evidence type="ECO:0000256" key="2">
    <source>
        <dbReference type="ARBA" id="ARBA00022630"/>
    </source>
</evidence>
<accession>A0A1R1C6N4</accession>
<keyword evidence="2" id="KW-0285">Flavoprotein</keyword>
<protein>
    <submittedName>
        <fullName evidence="8">Pyridine nucleotide-disulfide oxidoreductase</fullName>
    </submittedName>
</protein>
<feature type="binding site" evidence="4">
    <location>
        <position position="304"/>
    </location>
    <ligand>
        <name>FAD</name>
        <dbReference type="ChEBI" id="CHEBI:57692"/>
    </ligand>
</feature>
<dbReference type="PRINTS" id="PR00411">
    <property type="entry name" value="PNDRDTASEI"/>
</dbReference>
<comment type="cofactor">
    <cofactor evidence="4">
        <name>FAD</name>
        <dbReference type="ChEBI" id="CHEBI:57692"/>
    </cofactor>
    <text evidence="4">Binds 1 FAD per subunit.</text>
</comment>
<dbReference type="PRINTS" id="PR00368">
    <property type="entry name" value="FADPNR"/>
</dbReference>
<dbReference type="InterPro" id="IPR004099">
    <property type="entry name" value="Pyr_nucl-diS_OxRdtase_dimer"/>
</dbReference>